<dbReference type="Gene3D" id="3.40.50.670">
    <property type="match status" value="2"/>
</dbReference>
<dbReference type="NCBIfam" id="TIGR01059">
    <property type="entry name" value="gyrB"/>
    <property type="match status" value="1"/>
</dbReference>
<dbReference type="PANTHER" id="PTHR45866:SF1">
    <property type="entry name" value="DNA GYRASE SUBUNIT B, MITOCHONDRIAL"/>
    <property type="match status" value="1"/>
</dbReference>
<dbReference type="PANTHER" id="PTHR45866">
    <property type="entry name" value="DNA GYRASE/TOPOISOMERASE SUBUNIT B"/>
    <property type="match status" value="1"/>
</dbReference>
<keyword evidence="8 11" id="KW-0799">Topoisomerase</keyword>
<comment type="subcellular location">
    <subcellularLocation>
        <location evidence="11">Cytoplasm</location>
    </subcellularLocation>
</comment>
<comment type="subunit">
    <text evidence="11">Heterotetramer, composed of two GyrA and two GyrB chains. In the heterotetramer, GyrA contains the active site tyrosine that forms a transient covalent intermediate with DNA, while GyrB binds cofactors and catalyzes ATP hydrolysis.</text>
</comment>
<feature type="site" description="Interaction with DNA" evidence="11">
    <location>
        <position position="624"/>
    </location>
</feature>
<evidence type="ECO:0000256" key="9">
    <source>
        <dbReference type="ARBA" id="ARBA00023125"/>
    </source>
</evidence>
<evidence type="ECO:0000256" key="7">
    <source>
        <dbReference type="ARBA" id="ARBA00022842"/>
    </source>
</evidence>
<dbReference type="InterPro" id="IPR011557">
    <property type="entry name" value="GyrB"/>
</dbReference>
<dbReference type="NCBIfam" id="NF004189">
    <property type="entry name" value="PRK05644.1"/>
    <property type="match status" value="1"/>
</dbReference>
<dbReference type="InterPro" id="IPR001241">
    <property type="entry name" value="Topo_IIA"/>
</dbReference>
<dbReference type="InterPro" id="IPR002288">
    <property type="entry name" value="DNA_gyrase_B_C"/>
</dbReference>
<evidence type="ECO:0000256" key="11">
    <source>
        <dbReference type="HAMAP-Rule" id="MF_01898"/>
    </source>
</evidence>
<dbReference type="NCBIfam" id="NF011501">
    <property type="entry name" value="PRK14939.1"/>
    <property type="match status" value="1"/>
</dbReference>
<sequence length="1027" mass="114198">MLRFDNLPSIYEILLFRDGGAPGGPFPEALTVVARPFTIRKDEDFEGSKARTTGGTAGCRGQEEPRTEAPRTIDYKYSNINDLPSQESPQAPAIFPSVLPPEHVILKLRKNPTETCPKCLIDAAFRESGERFFERVFPALFRSYMATTAVPTETELLEDDKTATSAEPKATGGYSAENITVLEGLAAVRKRPAMYIGSTGEQGLHHLVYEVVDNSVDEALAGHATRIDVTIHVDNSITVTDDGRGIPVDNKTVNGKTMPGVQVVLTMLHAGGKFDASNYKVSGGLHGVGVSCVNALSEEFDVEVWRDGYAWTQDYSKGDPISKLRQMGTSKRRGTKVHFLPDKSIFTVTEYNYDTLAQRLRELAFLNKGLEIHLTDERTTDPKTGESKHQEFKYVGGIAEFIKHLNKGKQVLHEKPIYMEAERDNVAMEIALQYNDAYSETIFTFANNINTVDGGSHLQGFRAALTRTINWSGQQMGLFKDVKENLSGDDVREGLVAVISVKLSQPQFEGQTKGKLNSDIAGTVQAFINERLGAFLEQNPQVAKKIINKAIDAARAREAARKARDLTRRKGALDGGGLPGKLADCSEREPDRCELYLVEGESAGGTAKQGRDRKFQAILPLKGKILNVEKARYDKMLGHEEIRAMITALGCGIGKDDFDATKLRYGKLILMTDADVDGSHIRTLLLTFFFRHMTELIKRGHVYIAQPPLYRIKKGKFEQYIKDDREYVSVMVKRASDGMVIRYGEGGAKLEGAALTKFMGQLNDYLGFFDKVQKRLRNEGVTREFADLFAHEGKEPAKRADFEAPDKLKTMKAKLETVAKTYQFKHVSEVEFDEEHKMYSVNFTDAQGAVRSIDWTLAASPESRQMLGKHAQIREQLTGPFVIEYAQKGAKADAADAAEEAEEVASEEGVAETAAAPGTALEAKPGKRPGKASQDPVEKKTAREVFEYVIEQGRKEYQVQRYKGLGEMTAPQLWETTMDPERRTLLQVKLEDIAACEEIFTTLMGEDVESRRKFIEENALDVKNLDI</sequence>
<dbReference type="Pfam" id="PF21249">
    <property type="entry name" value="GyrB_hook"/>
    <property type="match status" value="1"/>
</dbReference>
<dbReference type="EC" id="5.6.2.2" evidence="11"/>
<proteinExistence type="inferred from homology"/>
<keyword evidence="5 11" id="KW-0547">Nucleotide-binding</keyword>
<dbReference type="SMART" id="SM00387">
    <property type="entry name" value="HATPase_c"/>
    <property type="match status" value="1"/>
</dbReference>
<evidence type="ECO:0000256" key="12">
    <source>
        <dbReference type="SAM" id="MobiDB-lite"/>
    </source>
</evidence>
<dbReference type="Pfam" id="PF01751">
    <property type="entry name" value="Toprim"/>
    <property type="match status" value="1"/>
</dbReference>
<dbReference type="Pfam" id="PF00204">
    <property type="entry name" value="DNA_gyraseB"/>
    <property type="match status" value="1"/>
</dbReference>
<dbReference type="GO" id="GO:0006261">
    <property type="term" value="P:DNA-templated DNA replication"/>
    <property type="evidence" value="ECO:0007669"/>
    <property type="project" value="UniProtKB-UniRule"/>
</dbReference>
<dbReference type="Pfam" id="PF00986">
    <property type="entry name" value="DNA_gyraseB_C"/>
    <property type="match status" value="1"/>
</dbReference>
<dbReference type="FunFam" id="3.40.50.670:FF:000001">
    <property type="entry name" value="DNA topoisomerase 2"/>
    <property type="match status" value="1"/>
</dbReference>
<keyword evidence="15" id="KW-1185">Reference proteome</keyword>
<dbReference type="GO" id="GO:0005737">
    <property type="term" value="C:cytoplasm"/>
    <property type="evidence" value="ECO:0007669"/>
    <property type="project" value="UniProtKB-SubCell"/>
</dbReference>
<dbReference type="HAMAP" id="MF_01898">
    <property type="entry name" value="GyrB"/>
    <property type="match status" value="1"/>
</dbReference>
<dbReference type="SUPFAM" id="SSF55874">
    <property type="entry name" value="ATPase domain of HSP90 chaperone/DNA topoisomerase II/histidine kinase"/>
    <property type="match status" value="1"/>
</dbReference>
<evidence type="ECO:0000256" key="3">
    <source>
        <dbReference type="ARBA" id="ARBA00022490"/>
    </source>
</evidence>
<dbReference type="GO" id="GO:0003677">
    <property type="term" value="F:DNA binding"/>
    <property type="evidence" value="ECO:0007669"/>
    <property type="project" value="UniProtKB-KW"/>
</dbReference>
<dbReference type="PRINTS" id="PR01159">
    <property type="entry name" value="DNAGYRASEB"/>
</dbReference>
<dbReference type="SUPFAM" id="SSF56719">
    <property type="entry name" value="Type II DNA topoisomerase"/>
    <property type="match status" value="1"/>
</dbReference>
<dbReference type="FunFam" id="3.30.230.10:FF:000005">
    <property type="entry name" value="DNA gyrase subunit B"/>
    <property type="match status" value="1"/>
</dbReference>
<dbReference type="GO" id="GO:0006265">
    <property type="term" value="P:DNA topological change"/>
    <property type="evidence" value="ECO:0007669"/>
    <property type="project" value="UniProtKB-UniRule"/>
</dbReference>
<dbReference type="InterPro" id="IPR020568">
    <property type="entry name" value="Ribosomal_Su5_D2-typ_SF"/>
</dbReference>
<dbReference type="AlphaFoldDB" id="A0A4Q7YTW3"/>
<comment type="function">
    <text evidence="11">A type II topoisomerase that negatively supercoils closed circular double-stranded (ds) DNA in an ATP-dependent manner to modulate DNA topology and maintain chromosomes in an underwound state. Negative supercoiling favors strand separation, and DNA replication, transcription, recombination and repair, all of which involve strand separation. Also able to catalyze the interconversion of other topological isomers of dsDNA rings, including catenanes and knotted rings. Type II topoisomerases break and join 2 DNA strands simultaneously in an ATP-dependent manner.</text>
</comment>
<dbReference type="InterPro" id="IPR049353">
    <property type="entry name" value="GyrB_hook"/>
</dbReference>
<feature type="binding site" evidence="11">
    <location>
        <position position="673"/>
    </location>
    <ligand>
        <name>Mg(2+)</name>
        <dbReference type="ChEBI" id="CHEBI:18420"/>
        <label>2</label>
    </ligand>
</feature>
<comment type="miscellaneous">
    <text evidence="11">Few gyrases are as efficient as E.coli at forming negative supercoils. Not all organisms have 2 type II topoisomerases; in organisms with a single type II topoisomerase this enzyme also has to decatenate newly replicated chromosomes.</text>
</comment>
<dbReference type="InterPro" id="IPR034160">
    <property type="entry name" value="TOPRIM_GyrB"/>
</dbReference>
<accession>A0A4Q7YTW3</accession>
<dbReference type="SMART" id="SM00433">
    <property type="entry name" value="TOP2c"/>
    <property type="match status" value="1"/>
</dbReference>
<evidence type="ECO:0000313" key="14">
    <source>
        <dbReference type="EMBL" id="RZU41010.1"/>
    </source>
</evidence>
<feature type="binding site" evidence="11">
    <location>
        <position position="599"/>
    </location>
    <ligand>
        <name>Mg(2+)</name>
        <dbReference type="ChEBI" id="CHEBI:18420"/>
        <label>1</label>
        <note>catalytic</note>
    </ligand>
</feature>
<dbReference type="Gene3D" id="3.30.565.10">
    <property type="entry name" value="Histidine kinase-like ATPase, C-terminal domain"/>
    <property type="match status" value="1"/>
</dbReference>
<keyword evidence="9" id="KW-0238">DNA-binding</keyword>
<reference evidence="14 15" key="1">
    <citation type="submission" date="2019-02" db="EMBL/GenBank/DDBJ databases">
        <title>Genomic Encyclopedia of Archaeal and Bacterial Type Strains, Phase II (KMG-II): from individual species to whole genera.</title>
        <authorList>
            <person name="Goeker M."/>
        </authorList>
    </citation>
    <scope>NUCLEOTIDE SEQUENCE [LARGE SCALE GENOMIC DNA]</scope>
    <source>
        <strain evidence="14 15">DSM 18101</strain>
    </source>
</reference>
<dbReference type="InterPro" id="IPR006171">
    <property type="entry name" value="TOPRIM_dom"/>
</dbReference>
<evidence type="ECO:0000256" key="10">
    <source>
        <dbReference type="ARBA" id="ARBA00023235"/>
    </source>
</evidence>
<dbReference type="InterPro" id="IPR013759">
    <property type="entry name" value="Topo_IIA_B_C"/>
</dbReference>
<keyword evidence="7 11" id="KW-0460">Magnesium</keyword>
<evidence type="ECO:0000256" key="1">
    <source>
        <dbReference type="ARBA" id="ARBA00000185"/>
    </source>
</evidence>
<feature type="region of interest" description="Disordered" evidence="12">
    <location>
        <begin position="44"/>
        <end position="67"/>
    </location>
</feature>
<comment type="similarity">
    <text evidence="2 11">Belongs to the type II topoisomerase GyrB family.</text>
</comment>
<dbReference type="Pfam" id="PF02518">
    <property type="entry name" value="HATPase_c"/>
    <property type="match status" value="1"/>
</dbReference>
<dbReference type="GO" id="GO:0003918">
    <property type="term" value="F:DNA topoisomerase type II (double strand cut, ATP-hydrolyzing) activity"/>
    <property type="evidence" value="ECO:0007669"/>
    <property type="project" value="UniProtKB-UniRule"/>
</dbReference>
<comment type="caution">
    <text evidence="14">The sequence shown here is derived from an EMBL/GenBank/DDBJ whole genome shotgun (WGS) entry which is preliminary data.</text>
</comment>
<dbReference type="GO" id="GO:0005524">
    <property type="term" value="F:ATP binding"/>
    <property type="evidence" value="ECO:0007669"/>
    <property type="project" value="UniProtKB-UniRule"/>
</dbReference>
<keyword evidence="6 11" id="KW-0067">ATP-binding</keyword>
<evidence type="ECO:0000256" key="5">
    <source>
        <dbReference type="ARBA" id="ARBA00022741"/>
    </source>
</evidence>
<dbReference type="InterPro" id="IPR014721">
    <property type="entry name" value="Ribsml_uS5_D2-typ_fold_subgr"/>
</dbReference>
<comment type="cofactor">
    <cofactor evidence="11">
        <name>Mg(2+)</name>
        <dbReference type="ChEBI" id="CHEBI:18420"/>
    </cofactor>
    <cofactor evidence="11">
        <name>Mn(2+)</name>
        <dbReference type="ChEBI" id="CHEBI:29035"/>
    </cofactor>
    <cofactor evidence="11">
        <name>Ca(2+)</name>
        <dbReference type="ChEBI" id="CHEBI:29108"/>
    </cofactor>
    <text evidence="11">Binds two Mg(2+) per subunit. The magnesium ions form salt bridges with both the protein and the DNA. Can also accept other divalent metal cations, such as Mn(2+) or Ca(2+).</text>
</comment>
<feature type="region of interest" description="Disordered" evidence="12">
    <location>
        <begin position="903"/>
        <end position="939"/>
    </location>
</feature>
<dbReference type="GO" id="GO:0005694">
    <property type="term" value="C:chromosome"/>
    <property type="evidence" value="ECO:0007669"/>
    <property type="project" value="InterPro"/>
</dbReference>
<dbReference type="FunFam" id="3.30.565.10:FF:000002">
    <property type="entry name" value="DNA gyrase subunit B"/>
    <property type="match status" value="1"/>
</dbReference>
<dbReference type="Proteomes" id="UP000292958">
    <property type="component" value="Unassembled WGS sequence"/>
</dbReference>
<feature type="domain" description="Toprim" evidence="13">
    <location>
        <begin position="593"/>
        <end position="708"/>
    </location>
</feature>
<name>A0A4Q7YTW3_9BACT</name>
<feature type="site" description="Interaction with DNA" evidence="11">
    <location>
        <position position="627"/>
    </location>
</feature>
<comment type="catalytic activity">
    <reaction evidence="1 11">
        <text>ATP-dependent breakage, passage and rejoining of double-stranded DNA.</text>
        <dbReference type="EC" id="5.6.2.2"/>
    </reaction>
</comment>
<evidence type="ECO:0000256" key="8">
    <source>
        <dbReference type="ARBA" id="ARBA00023029"/>
    </source>
</evidence>
<dbReference type="InterPro" id="IPR003594">
    <property type="entry name" value="HATPase_dom"/>
</dbReference>
<protein>
    <recommendedName>
        <fullName evidence="11">DNA gyrase subunit B</fullName>
        <ecNumber evidence="11">5.6.2.2</ecNumber>
    </recommendedName>
</protein>
<dbReference type="EMBL" id="SHKW01000001">
    <property type="protein sequence ID" value="RZU41010.1"/>
    <property type="molecule type" value="Genomic_DNA"/>
</dbReference>
<evidence type="ECO:0000313" key="15">
    <source>
        <dbReference type="Proteomes" id="UP000292958"/>
    </source>
</evidence>
<keyword evidence="10 11" id="KW-0413">Isomerase</keyword>
<dbReference type="Gene3D" id="3.30.230.10">
    <property type="match status" value="1"/>
</dbReference>
<evidence type="ECO:0000256" key="2">
    <source>
        <dbReference type="ARBA" id="ARBA00010708"/>
    </source>
</evidence>
<dbReference type="GO" id="GO:0046872">
    <property type="term" value="F:metal ion binding"/>
    <property type="evidence" value="ECO:0007669"/>
    <property type="project" value="UniProtKB-KW"/>
</dbReference>
<dbReference type="PROSITE" id="PS50880">
    <property type="entry name" value="TOPRIM"/>
    <property type="match status" value="1"/>
</dbReference>
<organism evidence="14 15">
    <name type="scientific">Edaphobacter modestus</name>
    <dbReference type="NCBI Taxonomy" id="388466"/>
    <lineage>
        <taxon>Bacteria</taxon>
        <taxon>Pseudomonadati</taxon>
        <taxon>Acidobacteriota</taxon>
        <taxon>Terriglobia</taxon>
        <taxon>Terriglobales</taxon>
        <taxon>Acidobacteriaceae</taxon>
        <taxon>Edaphobacter</taxon>
    </lineage>
</organism>
<feature type="binding site" evidence="11">
    <location>
        <position position="675"/>
    </location>
    <ligand>
        <name>Mg(2+)</name>
        <dbReference type="ChEBI" id="CHEBI:18420"/>
        <label>2</label>
    </ligand>
</feature>
<keyword evidence="4 11" id="KW-0479">Metal-binding</keyword>
<evidence type="ECO:0000259" key="13">
    <source>
        <dbReference type="PROSITE" id="PS50880"/>
    </source>
</evidence>
<keyword evidence="3 11" id="KW-0963">Cytoplasm</keyword>
<dbReference type="CDD" id="cd16928">
    <property type="entry name" value="HATPase_GyrB-like"/>
    <property type="match status" value="1"/>
</dbReference>
<evidence type="ECO:0000256" key="6">
    <source>
        <dbReference type="ARBA" id="ARBA00022840"/>
    </source>
</evidence>
<feature type="binding site" evidence="11">
    <location>
        <position position="673"/>
    </location>
    <ligand>
        <name>Mg(2+)</name>
        <dbReference type="ChEBI" id="CHEBI:18420"/>
        <label>1</label>
        <note>catalytic</note>
    </ligand>
</feature>
<dbReference type="SUPFAM" id="SSF54211">
    <property type="entry name" value="Ribosomal protein S5 domain 2-like"/>
    <property type="match status" value="1"/>
</dbReference>
<dbReference type="CDD" id="cd03366">
    <property type="entry name" value="TOPRIM_TopoIIA_GyrB"/>
    <property type="match status" value="1"/>
</dbReference>
<dbReference type="InterPro" id="IPR036890">
    <property type="entry name" value="HATPase_C_sf"/>
</dbReference>
<dbReference type="InterPro" id="IPR013760">
    <property type="entry name" value="Topo_IIA-like_dom_sf"/>
</dbReference>
<evidence type="ECO:0000256" key="4">
    <source>
        <dbReference type="ARBA" id="ARBA00022723"/>
    </source>
</evidence>
<dbReference type="PRINTS" id="PR00418">
    <property type="entry name" value="TPI2FAMILY"/>
</dbReference>
<gene>
    <name evidence="11" type="primary">gyrB</name>
    <name evidence="14" type="ORF">BDD14_2501</name>
</gene>
<dbReference type="CDD" id="cd00822">
    <property type="entry name" value="TopoII_Trans_DNA_gyrase"/>
    <property type="match status" value="1"/>
</dbReference>
<dbReference type="InterPro" id="IPR013506">
    <property type="entry name" value="Topo_IIA_bsu_dom2"/>
</dbReference>
<dbReference type="InterPro" id="IPR000565">
    <property type="entry name" value="Topo_IIA_B"/>
</dbReference>